<dbReference type="EMBL" id="CP002048">
    <property type="protein sequence ID" value="ADI01307.1"/>
    <property type="molecule type" value="Genomic_DNA"/>
</dbReference>
<feature type="region of interest" description="Disordered" evidence="5">
    <location>
        <begin position="328"/>
        <end position="358"/>
    </location>
</feature>
<dbReference type="eggNOG" id="COG0419">
    <property type="taxonomic scope" value="Bacteria"/>
</dbReference>
<dbReference type="PANTHER" id="PTHR32114:SF2">
    <property type="entry name" value="ABC TRANSPORTER ABCH.3"/>
    <property type="match status" value="1"/>
</dbReference>
<feature type="coiled-coil region" evidence="4">
    <location>
        <begin position="444"/>
        <end position="492"/>
    </location>
</feature>
<organism evidence="7 8">
    <name type="scientific">Syntrophothermus lipocalidus (strain DSM 12680 / TGB-C1)</name>
    <dbReference type="NCBI Taxonomy" id="643648"/>
    <lineage>
        <taxon>Bacteria</taxon>
        <taxon>Bacillati</taxon>
        <taxon>Bacillota</taxon>
        <taxon>Clostridia</taxon>
        <taxon>Eubacteriales</taxon>
        <taxon>Syntrophomonadaceae</taxon>
        <taxon>Syntrophothermus</taxon>
    </lineage>
</organism>
<dbReference type="SUPFAM" id="SSF52540">
    <property type="entry name" value="P-loop containing nucleoside triphosphate hydrolases"/>
    <property type="match status" value="1"/>
</dbReference>
<comment type="similarity">
    <text evidence="1">Belongs to the SMC family. SbcC subfamily.</text>
</comment>
<dbReference type="InterPro" id="IPR038729">
    <property type="entry name" value="Rad50/SbcC_AAA"/>
</dbReference>
<dbReference type="Proteomes" id="UP000000378">
    <property type="component" value="Chromosome"/>
</dbReference>
<dbReference type="HOGENOM" id="CLU_004785_2_1_9"/>
<evidence type="ECO:0000313" key="8">
    <source>
        <dbReference type="Proteomes" id="UP000000378"/>
    </source>
</evidence>
<evidence type="ECO:0000256" key="2">
    <source>
        <dbReference type="ARBA" id="ARBA00011322"/>
    </source>
</evidence>
<dbReference type="GO" id="GO:0016887">
    <property type="term" value="F:ATP hydrolysis activity"/>
    <property type="evidence" value="ECO:0007669"/>
    <property type="project" value="InterPro"/>
</dbReference>
<reference evidence="7 8" key="2">
    <citation type="journal article" date="2010" name="Stand. Genomic Sci.">
        <title>Complete genome sequence of Syntrophothermus lipocalidus type strain (TGB-C1).</title>
        <authorList>
            <person name="Djao O.D."/>
            <person name="Zhang X."/>
            <person name="Lucas S."/>
            <person name="Lapidus A."/>
            <person name="Del Rio T.G."/>
            <person name="Nolan M."/>
            <person name="Tice H."/>
            <person name="Cheng J.F."/>
            <person name="Han C."/>
            <person name="Tapia R."/>
            <person name="Goodwin L."/>
            <person name="Pitluck S."/>
            <person name="Liolios K."/>
            <person name="Ivanova N."/>
            <person name="Mavromatis K."/>
            <person name="Mikhailova N."/>
            <person name="Ovchinnikova G."/>
            <person name="Pati A."/>
            <person name="Brambilla E."/>
            <person name="Chen A."/>
            <person name="Palaniappan K."/>
            <person name="Land M."/>
            <person name="Hauser L."/>
            <person name="Chang Y.J."/>
            <person name="Jeffries C.D."/>
            <person name="Rohde M."/>
            <person name="Sikorski J."/>
            <person name="Spring S."/>
            <person name="Goker M."/>
            <person name="Detter J.C."/>
            <person name="Woyke T."/>
            <person name="Bristow J."/>
            <person name="Eisen J.A."/>
            <person name="Markowitz V."/>
            <person name="Hugenholtz P."/>
            <person name="Kyrpides N.C."/>
            <person name="Klenk H.P."/>
        </authorList>
    </citation>
    <scope>NUCLEOTIDE SEQUENCE [LARGE SCALE GENOMIC DNA]</scope>
    <source>
        <strain evidence="8">DSM 12680 / TGB-C1</strain>
    </source>
</reference>
<name>D7CKS2_SYNLT</name>
<accession>D7CKS2</accession>
<dbReference type="KEGG" id="slp:Slip_0523"/>
<gene>
    <name evidence="7" type="ordered locus">Slip_0523</name>
</gene>
<evidence type="ECO:0000313" key="7">
    <source>
        <dbReference type="EMBL" id="ADI01307.1"/>
    </source>
</evidence>
<comment type="subunit">
    <text evidence="2">Heterodimer of SbcC and SbcD.</text>
</comment>
<dbReference type="STRING" id="643648.Slip_0523"/>
<sequence length="1020" mass="114473">MKPIKIIVTAFGPYAGTQVVDFNELGGHSLFLVHGPTGAGKTTVLDAICFALYGETTSTGRDGKNMRSHHCSLGEETKVVFEFALGDGVYKVERWPEQERPRQRGQGTRVQPAAATLYQKGVSCQDGEWAVLASGVNAVNEKVESLLGFTAAEFRQVVVLPQGEFRKLLTASSRERQDILQTLFHIDNYGRIEEALRESAAEAKKQVEKLSQQRSLILQAAEARDAQELEARRHRSEMELKEVAEALGKAAEEVKRRQLVLNEAQKVEEKIKEKEEAETAWIQLESQRAQMEAAKRELEQARRAAALVDLEEAVLSRRKEAARLKQAVEKSDRELKTAREKKQSADQALKSHLEQEPEREDLRQKLGWLRDLLEKIELLQNARQAENQAFAVLKKAEVRWDQVQKKVADIETRREEVMKARLAALEVAAEAGAREKQYRDWEENLQRRQRLEELRQELSSVQESYQTAELALSQAQEGLNRARGRYKEVQDSWVRAQAVVLANQLVPGRPCPVCGSVEHPAPAQAAGEFQGEDALRAAEREWQRAETGFQRALKEFNSSSAQKNTAENRVRDLEAELGNVAKTDIQRLQARVVEARRLWQEALKASRDAGSLASELQELERQAGQAKEEASRIEKEVKDAQAKWETARAVREEREAGVPPELREKPVIEAEIRSVQTRLKSLNDALENARKDAEEAGRAAARAEAMLQGLTNELERTDTRLREEETRFYSRLQENGFPDLHSYHHARKALEEIAEMEQAVSQFERALHTAKERYERARRAAEGLPPPDLPALAAELEIARNRWEQLETKKIELENGIRADQKWLKALLKVDEKLEKAEAEYGVLGRLADVASGKNSLGLSFRRFVLGALLDDVALAASERLKVMSRGRYQLRRTVERTRARGAAGLDLVIFDAYTGLERSAATLSGGESFLAALSLALGLADVVESYAGGIRLDTIFVDEGFGSLDPETLDLAMDALIDLQLSGRLVGIISHVPELKERIPARLEIRPTEKGSTARFVVG</sequence>
<dbReference type="Gene3D" id="1.20.120.330">
    <property type="entry name" value="Nucleotidyltransferases domain 2"/>
    <property type="match status" value="1"/>
</dbReference>
<dbReference type="AlphaFoldDB" id="D7CKS2"/>
<dbReference type="GO" id="GO:0006302">
    <property type="term" value="P:double-strand break repair"/>
    <property type="evidence" value="ECO:0007669"/>
    <property type="project" value="InterPro"/>
</dbReference>
<feature type="coiled-coil region" evidence="4">
    <location>
        <begin position="672"/>
        <end position="816"/>
    </location>
</feature>
<evidence type="ECO:0000259" key="6">
    <source>
        <dbReference type="Pfam" id="PF13476"/>
    </source>
</evidence>
<dbReference type="RefSeq" id="WP_013174709.1">
    <property type="nucleotide sequence ID" value="NC_014220.1"/>
</dbReference>
<keyword evidence="8" id="KW-1185">Reference proteome</keyword>
<reference evidence="8" key="1">
    <citation type="journal article" date="2010" name="Stand. Genomic Sci.">
        <title>Complete genome sequence of Syntrophothermus lipocalidus type strain (TGB-C1T).</title>
        <authorList>
            <consortium name="US DOE Joint Genome Institute (JGI-PGF)"/>
            <person name="Djao O."/>
            <person name="Zhang X."/>
            <person name="Lucas S."/>
            <person name="Lapidus A."/>
            <person name="Glavina Del Rio T."/>
            <person name="Nolan M."/>
            <person name="Tice H."/>
            <person name="Cheng J."/>
            <person name="Han C."/>
            <person name="Tapia R."/>
            <person name="Goodwin L."/>
            <person name="Pitluck S."/>
            <person name="Liolios K."/>
            <person name="Ivanova N."/>
            <person name="Mavromatis K."/>
            <person name="Mikhailova N."/>
            <person name="Ovchinnikova G."/>
            <person name="Pati A."/>
            <person name="Brambilla E."/>
            <person name="Chen A."/>
            <person name="Palaniappan K."/>
            <person name="Land M."/>
            <person name="Hauser L."/>
            <person name="Chang Y."/>
            <person name="Jeffries C."/>
            <person name="Rohde M."/>
            <person name="Sikorski J."/>
            <person name="Spring S."/>
            <person name="Goker M."/>
            <person name="Detter J."/>
            <person name="Woyke T."/>
            <person name="Bristow J."/>
            <person name="Eisen J."/>
            <person name="Markowitz V."/>
            <person name="Hugenholtz P."/>
            <person name="Kyrpides N."/>
            <person name="Klenk H."/>
        </authorList>
    </citation>
    <scope>NUCLEOTIDE SEQUENCE [LARGE SCALE GENOMIC DNA]</scope>
    <source>
        <strain evidence="8">DSM 12680 / TGB-C1</strain>
    </source>
</reference>
<keyword evidence="4" id="KW-0175">Coiled coil</keyword>
<dbReference type="PANTHER" id="PTHR32114">
    <property type="entry name" value="ABC TRANSPORTER ABCH.3"/>
    <property type="match status" value="1"/>
</dbReference>
<evidence type="ECO:0000256" key="4">
    <source>
        <dbReference type="SAM" id="Coils"/>
    </source>
</evidence>
<proteinExistence type="inferred from homology"/>
<evidence type="ECO:0000256" key="1">
    <source>
        <dbReference type="ARBA" id="ARBA00006930"/>
    </source>
</evidence>
<feature type="domain" description="Rad50/SbcC-type AAA" evidence="6">
    <location>
        <begin position="6"/>
        <end position="220"/>
    </location>
</feature>
<evidence type="ECO:0000256" key="5">
    <source>
        <dbReference type="SAM" id="MobiDB-lite"/>
    </source>
</evidence>
<dbReference type="SUPFAM" id="SSF57997">
    <property type="entry name" value="Tropomyosin"/>
    <property type="match status" value="1"/>
</dbReference>
<dbReference type="Pfam" id="PF13476">
    <property type="entry name" value="AAA_23"/>
    <property type="match status" value="1"/>
</dbReference>
<protein>
    <recommendedName>
        <fullName evidence="3">Nuclease SbcCD subunit C</fullName>
    </recommendedName>
</protein>
<dbReference type="OrthoDB" id="9795626at2"/>
<dbReference type="Pfam" id="PF13558">
    <property type="entry name" value="SbcC_Walker_B"/>
    <property type="match status" value="1"/>
</dbReference>
<dbReference type="Gene3D" id="3.40.50.300">
    <property type="entry name" value="P-loop containing nucleotide triphosphate hydrolases"/>
    <property type="match status" value="2"/>
</dbReference>
<dbReference type="InterPro" id="IPR027417">
    <property type="entry name" value="P-loop_NTPase"/>
</dbReference>
<evidence type="ECO:0000256" key="3">
    <source>
        <dbReference type="ARBA" id="ARBA00013368"/>
    </source>
</evidence>
<feature type="coiled-coil region" evidence="4">
    <location>
        <begin position="556"/>
        <end position="643"/>
    </location>
</feature>